<dbReference type="Gene3D" id="3.50.50.60">
    <property type="entry name" value="FAD/NAD(P)-binding domain"/>
    <property type="match status" value="1"/>
</dbReference>
<protein>
    <recommendedName>
        <fullName evidence="6">FAD dependent oxidoreductase domain-containing protein</fullName>
    </recommendedName>
</protein>
<keyword evidence="4" id="KW-0274">FAD</keyword>
<accession>A0AAE0EZY9</accession>
<sequence length="416" mass="46246">MLEVETFTQFTQFSCAGGSLLNSYRKYAANYKAGHACLTLPPDKGLGGDLRYSSRRRRHGRNSSCGSPLAVPRTLLDEQKESIRSISAYRDVEQESGVRFFHEVGLLTVSSCAEETERGLRSAGGERFEAQELKRRWPFMTFSGEVYAHLQATGAGWIDPREHVRAHLNLSRSRGVDIVEGAATKLEREGELWSVEVDHAEYVVTKKVVFALGAFTNLSGLIPKESSPEYDMWGKAVFHARIAEDEATALLSAGMPVVMWKFSPSDNTSANSLVSYEGHKKGSYVYFFPPIRYSDGNWYIKIGHSPFDPLIGQLNGETETDKLRKWMQTEGDDVVDLQKQSESFFKSTLQTLFPDTTFLEGGYLSPCVTSRSRTGEVILDALPSELKGLYACSGCNGAGAQFAHEWGRQLSNIAQQ</sequence>
<comment type="cofactor">
    <cofactor evidence="1">
        <name>FAD</name>
        <dbReference type="ChEBI" id="CHEBI:57692"/>
    </cofactor>
</comment>
<gene>
    <name evidence="7" type="ORF">CYMTET_44045</name>
</gene>
<dbReference type="EMBL" id="LGRX02029831">
    <property type="protein sequence ID" value="KAK3246414.1"/>
    <property type="molecule type" value="Genomic_DNA"/>
</dbReference>
<dbReference type="GO" id="GO:0050660">
    <property type="term" value="F:flavin adenine dinucleotide binding"/>
    <property type="evidence" value="ECO:0007669"/>
    <property type="project" value="InterPro"/>
</dbReference>
<dbReference type="PANTHER" id="PTHR10961">
    <property type="entry name" value="PEROXISOMAL SARCOSINE OXIDASE"/>
    <property type="match status" value="1"/>
</dbReference>
<comment type="caution">
    <text evidence="7">The sequence shown here is derived from an EMBL/GenBank/DDBJ whole genome shotgun (WGS) entry which is preliminary data.</text>
</comment>
<evidence type="ECO:0000256" key="1">
    <source>
        <dbReference type="ARBA" id="ARBA00001974"/>
    </source>
</evidence>
<dbReference type="Gene3D" id="3.30.9.10">
    <property type="entry name" value="D-Amino Acid Oxidase, subunit A, domain 2"/>
    <property type="match status" value="1"/>
</dbReference>
<dbReference type="InterPro" id="IPR036188">
    <property type="entry name" value="FAD/NAD-bd_sf"/>
</dbReference>
<dbReference type="InterPro" id="IPR006076">
    <property type="entry name" value="FAD-dep_OxRdtase"/>
</dbReference>
<organism evidence="7 8">
    <name type="scientific">Cymbomonas tetramitiformis</name>
    <dbReference type="NCBI Taxonomy" id="36881"/>
    <lineage>
        <taxon>Eukaryota</taxon>
        <taxon>Viridiplantae</taxon>
        <taxon>Chlorophyta</taxon>
        <taxon>Pyramimonadophyceae</taxon>
        <taxon>Pyramimonadales</taxon>
        <taxon>Pyramimonadaceae</taxon>
        <taxon>Cymbomonas</taxon>
    </lineage>
</organism>
<evidence type="ECO:0000256" key="3">
    <source>
        <dbReference type="ARBA" id="ARBA00022630"/>
    </source>
</evidence>
<comment type="similarity">
    <text evidence="2">Belongs to the MSOX/MTOX family.</text>
</comment>
<evidence type="ECO:0000313" key="7">
    <source>
        <dbReference type="EMBL" id="KAK3246414.1"/>
    </source>
</evidence>
<evidence type="ECO:0000259" key="6">
    <source>
        <dbReference type="Pfam" id="PF01266"/>
    </source>
</evidence>
<keyword evidence="5" id="KW-0560">Oxidoreductase</keyword>
<evidence type="ECO:0000256" key="4">
    <source>
        <dbReference type="ARBA" id="ARBA00022827"/>
    </source>
</evidence>
<dbReference type="Proteomes" id="UP001190700">
    <property type="component" value="Unassembled WGS sequence"/>
</dbReference>
<keyword evidence="3" id="KW-0285">Flavoprotein</keyword>
<evidence type="ECO:0000313" key="8">
    <source>
        <dbReference type="Proteomes" id="UP001190700"/>
    </source>
</evidence>
<dbReference type="GO" id="GO:0008115">
    <property type="term" value="F:sarcosine oxidase activity"/>
    <property type="evidence" value="ECO:0007669"/>
    <property type="project" value="TreeGrafter"/>
</dbReference>
<dbReference type="Pfam" id="PF01266">
    <property type="entry name" value="DAO"/>
    <property type="match status" value="1"/>
</dbReference>
<dbReference type="SUPFAM" id="SSF51905">
    <property type="entry name" value="FAD/NAD(P)-binding domain"/>
    <property type="match status" value="1"/>
</dbReference>
<feature type="domain" description="FAD dependent oxidoreductase" evidence="6">
    <location>
        <begin position="79"/>
        <end position="410"/>
    </location>
</feature>
<evidence type="ECO:0000256" key="5">
    <source>
        <dbReference type="ARBA" id="ARBA00023002"/>
    </source>
</evidence>
<evidence type="ECO:0000256" key="2">
    <source>
        <dbReference type="ARBA" id="ARBA00010989"/>
    </source>
</evidence>
<dbReference type="AlphaFoldDB" id="A0AAE0EZY9"/>
<dbReference type="InterPro" id="IPR045170">
    <property type="entry name" value="MTOX"/>
</dbReference>
<proteinExistence type="inferred from homology"/>
<name>A0AAE0EZY9_9CHLO</name>
<keyword evidence="8" id="KW-1185">Reference proteome</keyword>
<reference evidence="7 8" key="1">
    <citation type="journal article" date="2015" name="Genome Biol. Evol.">
        <title>Comparative Genomics of a Bacterivorous Green Alga Reveals Evolutionary Causalities and Consequences of Phago-Mixotrophic Mode of Nutrition.</title>
        <authorList>
            <person name="Burns J.A."/>
            <person name="Paasch A."/>
            <person name="Narechania A."/>
            <person name="Kim E."/>
        </authorList>
    </citation>
    <scope>NUCLEOTIDE SEQUENCE [LARGE SCALE GENOMIC DNA]</scope>
    <source>
        <strain evidence="7 8">PLY_AMNH</strain>
    </source>
</reference>